<dbReference type="Pfam" id="PF12796">
    <property type="entry name" value="Ank_2"/>
    <property type="match status" value="1"/>
</dbReference>
<evidence type="ECO:0000313" key="6">
    <source>
        <dbReference type="EMBL" id="GFH54175.1"/>
    </source>
</evidence>
<keyword evidence="4" id="KW-0175">Coiled coil</keyword>
<dbReference type="InterPro" id="IPR002110">
    <property type="entry name" value="Ankyrin_rpt"/>
</dbReference>
<dbReference type="EMBL" id="BLLK01000047">
    <property type="protein sequence ID" value="GFH54175.1"/>
    <property type="molecule type" value="Genomic_DNA"/>
</dbReference>
<evidence type="ECO:0000256" key="1">
    <source>
        <dbReference type="ARBA" id="ARBA00022737"/>
    </source>
</evidence>
<keyword evidence="7" id="KW-1185">Reference proteome</keyword>
<dbReference type="InterPro" id="IPR036770">
    <property type="entry name" value="Ankyrin_rpt-contain_sf"/>
</dbReference>
<feature type="coiled-coil region" evidence="4">
    <location>
        <begin position="400"/>
        <end position="447"/>
    </location>
</feature>
<sequence>MTSPLFEAVRTNNTQQVVDLIEKNECYDYQDEGENWSLLSWAVYVNNEELVTLFIQHKESIPVMLTNQNPSPLHLACQQGLLNIAHLLIQSFQNHVEAIDDYSNTPLHYASSNGHDKLVECLLSYGASKSMRNIYNLTPLEVSKSETCRILLKHNEESTEKERIKKRNAQMKIYLNKEMHLNEIMNKRENQDELIQLIQEAESFGLRNTLIEEAKSCVFWMDVEKQISIKKKEIVTHAPITAAQDIRLVEEFEKYLGALNEVPKVLSNLLDESYALCSKSHLEYSLSKLAKTLQIDCASKDNIPQMMELKSLLKDGCDKNTDNELLSDSISLLDKLESELALTDAIENVPTVRVPNKSLSKKEAATYFQQEDCGHIEKTVEYPLPPTATGDYIWVKSNSLQRLEQAITVLKGAVKQAESTNCNVTLLDSASLKLKQEMKNLTALRAKDEEDRANAISAARKSAKKAKKKGGKSKK</sequence>
<evidence type="ECO:0000313" key="7">
    <source>
        <dbReference type="Proteomes" id="UP001054902"/>
    </source>
</evidence>
<dbReference type="Gene3D" id="1.25.40.20">
    <property type="entry name" value="Ankyrin repeat-containing domain"/>
    <property type="match status" value="1"/>
</dbReference>
<evidence type="ECO:0000256" key="2">
    <source>
        <dbReference type="ARBA" id="ARBA00023043"/>
    </source>
</evidence>
<keyword evidence="1" id="KW-0677">Repeat</keyword>
<dbReference type="Proteomes" id="UP001054902">
    <property type="component" value="Unassembled WGS sequence"/>
</dbReference>
<keyword evidence="2 3" id="KW-0040">ANK repeat</keyword>
<comment type="caution">
    <text evidence="6">The sequence shown here is derived from an EMBL/GenBank/DDBJ whole genome shotgun (WGS) entry which is preliminary data.</text>
</comment>
<name>A0AAD3D087_9STRA</name>
<dbReference type="PANTHER" id="PTHR24198:SF165">
    <property type="entry name" value="ANKYRIN REPEAT-CONTAINING PROTEIN-RELATED"/>
    <property type="match status" value="1"/>
</dbReference>
<feature type="region of interest" description="Disordered" evidence="5">
    <location>
        <begin position="448"/>
        <end position="475"/>
    </location>
</feature>
<evidence type="ECO:0000256" key="5">
    <source>
        <dbReference type="SAM" id="MobiDB-lite"/>
    </source>
</evidence>
<feature type="repeat" description="ANK" evidence="3">
    <location>
        <begin position="102"/>
        <end position="134"/>
    </location>
</feature>
<dbReference type="Pfam" id="PF13857">
    <property type="entry name" value="Ank_5"/>
    <property type="match status" value="1"/>
</dbReference>
<gene>
    <name evidence="6" type="ORF">CTEN210_10651</name>
</gene>
<proteinExistence type="predicted"/>
<protein>
    <submittedName>
        <fullName evidence="6">Uncharacterized protein</fullName>
    </submittedName>
</protein>
<dbReference type="AlphaFoldDB" id="A0AAD3D087"/>
<evidence type="ECO:0000256" key="4">
    <source>
        <dbReference type="SAM" id="Coils"/>
    </source>
</evidence>
<dbReference type="PANTHER" id="PTHR24198">
    <property type="entry name" value="ANKYRIN REPEAT AND PROTEIN KINASE DOMAIN-CONTAINING PROTEIN"/>
    <property type="match status" value="1"/>
</dbReference>
<dbReference type="PROSITE" id="PS50088">
    <property type="entry name" value="ANK_REPEAT"/>
    <property type="match status" value="1"/>
</dbReference>
<dbReference type="PROSITE" id="PS50297">
    <property type="entry name" value="ANK_REP_REGION"/>
    <property type="match status" value="1"/>
</dbReference>
<dbReference type="SMART" id="SM00248">
    <property type="entry name" value="ANK"/>
    <property type="match status" value="3"/>
</dbReference>
<evidence type="ECO:0000256" key="3">
    <source>
        <dbReference type="PROSITE-ProRule" id="PRU00023"/>
    </source>
</evidence>
<feature type="compositionally biased region" description="Basic residues" evidence="5">
    <location>
        <begin position="461"/>
        <end position="475"/>
    </location>
</feature>
<dbReference type="SUPFAM" id="SSF48403">
    <property type="entry name" value="Ankyrin repeat"/>
    <property type="match status" value="1"/>
</dbReference>
<organism evidence="6 7">
    <name type="scientific">Chaetoceros tenuissimus</name>
    <dbReference type="NCBI Taxonomy" id="426638"/>
    <lineage>
        <taxon>Eukaryota</taxon>
        <taxon>Sar</taxon>
        <taxon>Stramenopiles</taxon>
        <taxon>Ochrophyta</taxon>
        <taxon>Bacillariophyta</taxon>
        <taxon>Coscinodiscophyceae</taxon>
        <taxon>Chaetocerotophycidae</taxon>
        <taxon>Chaetocerotales</taxon>
        <taxon>Chaetocerotaceae</taxon>
        <taxon>Chaetoceros</taxon>
    </lineage>
</organism>
<reference evidence="6 7" key="1">
    <citation type="journal article" date="2021" name="Sci. Rep.">
        <title>The genome of the diatom Chaetoceros tenuissimus carries an ancient integrated fragment of an extant virus.</title>
        <authorList>
            <person name="Hongo Y."/>
            <person name="Kimura K."/>
            <person name="Takaki Y."/>
            <person name="Yoshida Y."/>
            <person name="Baba S."/>
            <person name="Kobayashi G."/>
            <person name="Nagasaki K."/>
            <person name="Hano T."/>
            <person name="Tomaru Y."/>
        </authorList>
    </citation>
    <scope>NUCLEOTIDE SEQUENCE [LARGE SCALE GENOMIC DNA]</scope>
    <source>
        <strain evidence="6 7">NIES-3715</strain>
    </source>
</reference>
<accession>A0AAD3D087</accession>